<reference evidence="1 2" key="1">
    <citation type="journal article" date="2017" name="Front. Microbiol.">
        <title>The Histidine Decarboxylase Gene Cluster of Lactobacillus parabuchneri Was Gained by Horizontal Gene Transfer and Is Mobile within the Species.</title>
        <authorList>
            <person name="Wuthrich D."/>
            <person name="Berthoud H."/>
            <person name="Wechsler D."/>
            <person name="Eugster E."/>
            <person name="Irmler S."/>
            <person name="Bruggmann R."/>
        </authorList>
    </citation>
    <scope>NUCLEOTIDE SEQUENCE [LARGE SCALE GENOMIC DNA]</scope>
    <source>
        <strain evidence="1 2">FAM23169</strain>
    </source>
</reference>
<evidence type="ECO:0008006" key="3">
    <source>
        <dbReference type="Google" id="ProtNLM"/>
    </source>
</evidence>
<dbReference type="AlphaFoldDB" id="A0A1X1FCQ7"/>
<name>A0A1X1FCQ7_9LACO</name>
<comment type="caution">
    <text evidence="1">The sequence shown here is derived from an EMBL/GenBank/DDBJ whole genome shotgun (WGS) entry which is preliminary data.</text>
</comment>
<evidence type="ECO:0000313" key="1">
    <source>
        <dbReference type="EMBL" id="ORN26216.1"/>
    </source>
</evidence>
<gene>
    <name evidence="1" type="ORF">FAM23169_02116</name>
</gene>
<accession>A0A1X1FCQ7</accession>
<sequence length="135" mass="15256">MAASQVLTTIDQVKATAPDLVEDVPDATLTQLMGDAHVEVLGDGFPAHIIVGDEDIGQAIREQAERYLTLHLLTMDDESGRGIQSEQVDVLKTTYFSKNMQNTKWINSSIWGRMYWKLWKQYGKGDNFNFIVVQH</sequence>
<proteinExistence type="predicted"/>
<dbReference type="Pfam" id="PF13262">
    <property type="entry name" value="DUF4054"/>
    <property type="match status" value="1"/>
</dbReference>
<dbReference type="EMBL" id="MSBD01000048">
    <property type="protein sequence ID" value="ORN26216.1"/>
    <property type="molecule type" value="Genomic_DNA"/>
</dbReference>
<dbReference type="RefSeq" id="WP_056939070.1">
    <property type="nucleotide sequence ID" value="NZ_JAHVCE010000013.1"/>
</dbReference>
<dbReference type="GeneID" id="72462248"/>
<dbReference type="Proteomes" id="UP000193009">
    <property type="component" value="Unassembled WGS sequence"/>
</dbReference>
<evidence type="ECO:0000313" key="2">
    <source>
        <dbReference type="Proteomes" id="UP000193009"/>
    </source>
</evidence>
<dbReference type="InterPro" id="IPR025127">
    <property type="entry name" value="DUF4054"/>
</dbReference>
<protein>
    <recommendedName>
        <fullName evidence="3">DUF4054 domain-containing protein</fullName>
    </recommendedName>
</protein>
<keyword evidence="2" id="KW-1185">Reference proteome</keyword>
<dbReference type="STRING" id="152331.FAM21731_02193"/>
<organism evidence="1 2">
    <name type="scientific">Lentilactobacillus parabuchneri</name>
    <dbReference type="NCBI Taxonomy" id="152331"/>
    <lineage>
        <taxon>Bacteria</taxon>
        <taxon>Bacillati</taxon>
        <taxon>Bacillota</taxon>
        <taxon>Bacilli</taxon>
        <taxon>Lactobacillales</taxon>
        <taxon>Lactobacillaceae</taxon>
        <taxon>Lentilactobacillus</taxon>
    </lineage>
</organism>